<keyword evidence="1" id="KW-0472">Membrane</keyword>
<proteinExistence type="predicted"/>
<dbReference type="Proteomes" id="UP001160148">
    <property type="component" value="Unassembled WGS sequence"/>
</dbReference>
<sequence>MNSTQTALEHTEIPNEADWALQADIPDSINATGLLAEDLEEYGGLTEIQTLILACVATVIPLFLGLLLVLGVR</sequence>
<feature type="transmembrane region" description="Helical" evidence="1">
    <location>
        <begin position="51"/>
        <end position="72"/>
    </location>
</feature>
<dbReference type="AlphaFoldDB" id="A0AAV0VJ71"/>
<organism evidence="2 3">
    <name type="scientific">Macrosiphum euphorbiae</name>
    <name type="common">potato aphid</name>
    <dbReference type="NCBI Taxonomy" id="13131"/>
    <lineage>
        <taxon>Eukaryota</taxon>
        <taxon>Metazoa</taxon>
        <taxon>Ecdysozoa</taxon>
        <taxon>Arthropoda</taxon>
        <taxon>Hexapoda</taxon>
        <taxon>Insecta</taxon>
        <taxon>Pterygota</taxon>
        <taxon>Neoptera</taxon>
        <taxon>Paraneoptera</taxon>
        <taxon>Hemiptera</taxon>
        <taxon>Sternorrhyncha</taxon>
        <taxon>Aphidomorpha</taxon>
        <taxon>Aphidoidea</taxon>
        <taxon>Aphididae</taxon>
        <taxon>Macrosiphini</taxon>
        <taxon>Macrosiphum</taxon>
    </lineage>
</organism>
<accession>A0AAV0VJ71</accession>
<keyword evidence="3" id="KW-1185">Reference proteome</keyword>
<keyword evidence="1" id="KW-0812">Transmembrane</keyword>
<protein>
    <submittedName>
        <fullName evidence="2">Uncharacterized protein</fullName>
    </submittedName>
</protein>
<gene>
    <name evidence="2" type="ORF">MEUPH1_LOCUS866</name>
</gene>
<evidence type="ECO:0000313" key="3">
    <source>
        <dbReference type="Proteomes" id="UP001160148"/>
    </source>
</evidence>
<comment type="caution">
    <text evidence="2">The sequence shown here is derived from an EMBL/GenBank/DDBJ whole genome shotgun (WGS) entry which is preliminary data.</text>
</comment>
<evidence type="ECO:0000313" key="2">
    <source>
        <dbReference type="EMBL" id="CAI6343630.1"/>
    </source>
</evidence>
<name>A0AAV0VJ71_9HEMI</name>
<keyword evidence="1" id="KW-1133">Transmembrane helix</keyword>
<dbReference type="EMBL" id="CARXXK010000001">
    <property type="protein sequence ID" value="CAI6343630.1"/>
    <property type="molecule type" value="Genomic_DNA"/>
</dbReference>
<reference evidence="2 3" key="1">
    <citation type="submission" date="2023-01" db="EMBL/GenBank/DDBJ databases">
        <authorList>
            <person name="Whitehead M."/>
        </authorList>
    </citation>
    <scope>NUCLEOTIDE SEQUENCE [LARGE SCALE GENOMIC DNA]</scope>
</reference>
<evidence type="ECO:0000256" key="1">
    <source>
        <dbReference type="SAM" id="Phobius"/>
    </source>
</evidence>